<evidence type="ECO:0000256" key="3">
    <source>
        <dbReference type="ARBA" id="ARBA00048132"/>
    </source>
</evidence>
<accession>A0A552WVP6</accession>
<comment type="caution">
    <text evidence="5">The sequence shown here is derived from an EMBL/GenBank/DDBJ whole genome shotgun (WGS) entry which is preliminary data.</text>
</comment>
<keyword evidence="1" id="KW-0285">Flavoprotein</keyword>
<organism evidence="5 6">
    <name type="scientific">Georgenia yuyongxinii</name>
    <dbReference type="NCBI Taxonomy" id="2589797"/>
    <lineage>
        <taxon>Bacteria</taxon>
        <taxon>Bacillati</taxon>
        <taxon>Actinomycetota</taxon>
        <taxon>Actinomycetes</taxon>
        <taxon>Micrococcales</taxon>
        <taxon>Bogoriellaceae</taxon>
        <taxon>Georgenia</taxon>
    </lineage>
</organism>
<dbReference type="AlphaFoldDB" id="A0A552WVP6"/>
<evidence type="ECO:0000259" key="4">
    <source>
        <dbReference type="Pfam" id="PF07992"/>
    </source>
</evidence>
<dbReference type="SUPFAM" id="SSF51905">
    <property type="entry name" value="FAD/NAD(P)-binding domain"/>
    <property type="match status" value="1"/>
</dbReference>
<protein>
    <recommendedName>
        <fullName evidence="4">FAD/NAD(P)-binding domain-containing protein</fullName>
    </recommendedName>
</protein>
<sequence>MLVVDADDGERRTTEQALARRFGPDYLIRGAASAPEALGLLADLVDRGQDVALVAADLHLPGGGVELLERTHALCPGAGRVLLFAMDRFHTRIPFTELATLQRAVALGRIDLSVAKGWVDPEEWLYPQVQEWLSGWVKAHRPHFVIYRVVGERWSPRTHHLLDLLTRNGVPFDFHPSSSPEGRRLIDAHHLDLDRLPAAVHQSGTVLADPGPAELASSHGMRTAPSAESYDLAVLGAGPAGLAAAVYGASEGLRTVVIEPQAIGGQAGTSSLIRNYLGFPRGIGGGPLAHRAWEQAILFGAELVFSQPATGVTALGDHRVVALADGGTLRARAVIVATGVTYRRLAVPALERLVGAGVYYGAAGVAAPAVAAEQVYVVGGANSAGQAALHLARYAARVTLLVRGRSLAASMSEYLVTHIAATANIDVRLGVRVTGGSGTDRLESLTLEDTGTGHSETVPAAALFVLIGAEPHTEWLAGAVELDERGYVLTGAEVPAPAWPLRRAPLPFETSLPGVLAAGDVRHGSVKRVAGAVGEGSVAVGSVHQYLAELAGEAVEA</sequence>
<dbReference type="PANTHER" id="PTHR48105">
    <property type="entry name" value="THIOREDOXIN REDUCTASE 1-RELATED-RELATED"/>
    <property type="match status" value="1"/>
</dbReference>
<comment type="catalytic activity">
    <reaction evidence="3">
        <text>[thioredoxin]-dithiol + NADP(+) = [thioredoxin]-disulfide + NADPH + H(+)</text>
        <dbReference type="Rhea" id="RHEA:20345"/>
        <dbReference type="Rhea" id="RHEA-COMP:10698"/>
        <dbReference type="Rhea" id="RHEA-COMP:10700"/>
        <dbReference type="ChEBI" id="CHEBI:15378"/>
        <dbReference type="ChEBI" id="CHEBI:29950"/>
        <dbReference type="ChEBI" id="CHEBI:50058"/>
        <dbReference type="ChEBI" id="CHEBI:57783"/>
        <dbReference type="ChEBI" id="CHEBI:58349"/>
        <dbReference type="EC" id="1.8.1.9"/>
    </reaction>
</comment>
<evidence type="ECO:0000313" key="6">
    <source>
        <dbReference type="Proteomes" id="UP000318693"/>
    </source>
</evidence>
<feature type="domain" description="FAD/NAD(P)-binding" evidence="4">
    <location>
        <begin position="230"/>
        <end position="536"/>
    </location>
</feature>
<dbReference type="RefSeq" id="WP_143417425.1">
    <property type="nucleotide sequence ID" value="NZ_VJXR01000008.1"/>
</dbReference>
<keyword evidence="2" id="KW-0560">Oxidoreductase</keyword>
<evidence type="ECO:0000256" key="2">
    <source>
        <dbReference type="ARBA" id="ARBA00023002"/>
    </source>
</evidence>
<dbReference type="Pfam" id="PF07992">
    <property type="entry name" value="Pyr_redox_2"/>
    <property type="match status" value="1"/>
</dbReference>
<evidence type="ECO:0000313" key="5">
    <source>
        <dbReference type="EMBL" id="TRW46649.1"/>
    </source>
</evidence>
<evidence type="ECO:0000256" key="1">
    <source>
        <dbReference type="ARBA" id="ARBA00022630"/>
    </source>
</evidence>
<dbReference type="Proteomes" id="UP000318693">
    <property type="component" value="Unassembled WGS sequence"/>
</dbReference>
<gene>
    <name evidence="5" type="ORF">FJ693_04810</name>
</gene>
<dbReference type="Gene3D" id="3.50.50.60">
    <property type="entry name" value="FAD/NAD(P)-binding domain"/>
    <property type="match status" value="2"/>
</dbReference>
<keyword evidence="6" id="KW-1185">Reference proteome</keyword>
<dbReference type="PRINTS" id="PR00469">
    <property type="entry name" value="PNDRDTASEII"/>
</dbReference>
<reference evidence="5 6" key="1">
    <citation type="submission" date="2019-07" db="EMBL/GenBank/DDBJ databases">
        <title>Georgenia wutianyii sp. nov. and Georgenia *** sp. nov. isolated from plateau pika (Ochotona curzoniae) in the Qinghai-Tibet plateau of China.</title>
        <authorList>
            <person name="Tian Z."/>
        </authorList>
    </citation>
    <scope>NUCLEOTIDE SEQUENCE [LARGE SCALE GENOMIC DNA]</scope>
    <source>
        <strain evidence="5 6">Z446</strain>
    </source>
</reference>
<dbReference type="PRINTS" id="PR00368">
    <property type="entry name" value="FADPNR"/>
</dbReference>
<dbReference type="InterPro" id="IPR036188">
    <property type="entry name" value="FAD/NAD-bd_sf"/>
</dbReference>
<dbReference type="InterPro" id="IPR050097">
    <property type="entry name" value="Ferredoxin-NADP_redctase_2"/>
</dbReference>
<dbReference type="EMBL" id="VJXR01000008">
    <property type="protein sequence ID" value="TRW46649.1"/>
    <property type="molecule type" value="Genomic_DNA"/>
</dbReference>
<name>A0A552WVP6_9MICO</name>
<dbReference type="InterPro" id="IPR023753">
    <property type="entry name" value="FAD/NAD-binding_dom"/>
</dbReference>
<proteinExistence type="predicted"/>
<dbReference type="GO" id="GO:0004791">
    <property type="term" value="F:thioredoxin-disulfide reductase (NADPH) activity"/>
    <property type="evidence" value="ECO:0007669"/>
    <property type="project" value="UniProtKB-EC"/>
</dbReference>